<dbReference type="HOGENOM" id="CLU_728828_0_0_2"/>
<dbReference type="Gene3D" id="2.60.40.10">
    <property type="entry name" value="Immunoglobulins"/>
    <property type="match status" value="1"/>
</dbReference>
<feature type="region of interest" description="Disordered" evidence="1">
    <location>
        <begin position="47"/>
        <end position="99"/>
    </location>
</feature>
<dbReference type="PANTHER" id="PTHR35902">
    <property type="entry name" value="S-LAYER DOMAIN-LIKE PROTEIN-RELATED"/>
    <property type="match status" value="1"/>
</dbReference>
<name>F8DEF5_HALXS</name>
<organism evidence="3 4">
    <name type="scientific">Halopiger xanaduensis (strain DSM 18323 / JCM 14033 / SH-6)</name>
    <dbReference type="NCBI Taxonomy" id="797210"/>
    <lineage>
        <taxon>Archaea</taxon>
        <taxon>Methanobacteriati</taxon>
        <taxon>Methanobacteriota</taxon>
        <taxon>Stenosarchaea group</taxon>
        <taxon>Halobacteria</taxon>
        <taxon>Halobacteriales</taxon>
        <taxon>Natrialbaceae</taxon>
        <taxon>Halopiger</taxon>
    </lineage>
</organism>
<proteinExistence type="predicted"/>
<keyword evidence="2" id="KW-0812">Transmembrane</keyword>
<gene>
    <name evidence="3" type="ordered locus">Halxa_0102</name>
</gene>
<dbReference type="PANTHER" id="PTHR35902:SF3">
    <property type="entry name" value="NPCBM-ASSOCIATED, NEW3 DOMAIN OF ALPHA-GALACTOSIDASE"/>
    <property type="match status" value="1"/>
</dbReference>
<keyword evidence="3" id="KW-0614">Plasmid</keyword>
<feature type="transmembrane region" description="Helical" evidence="2">
    <location>
        <begin position="373"/>
        <end position="391"/>
    </location>
</feature>
<accession>F8DEF5</accession>
<dbReference type="EMBL" id="CP002841">
    <property type="protein sequence ID" value="AEH39347.1"/>
    <property type="molecule type" value="Genomic_DNA"/>
</dbReference>
<feature type="compositionally biased region" description="Low complexity" evidence="1">
    <location>
        <begin position="57"/>
        <end position="73"/>
    </location>
</feature>
<dbReference type="KEGG" id="hxa:Halxa_0102"/>
<feature type="compositionally biased region" description="Polar residues" evidence="1">
    <location>
        <begin position="47"/>
        <end position="56"/>
    </location>
</feature>
<dbReference type="InterPro" id="IPR013783">
    <property type="entry name" value="Ig-like_fold"/>
</dbReference>
<keyword evidence="2" id="KW-0472">Membrane</keyword>
<geneLocation type="plasmid" evidence="3 4">
    <name>pHALXA02</name>
</geneLocation>
<evidence type="ECO:0000256" key="1">
    <source>
        <dbReference type="SAM" id="MobiDB-lite"/>
    </source>
</evidence>
<sequence length="394" mass="41199">MGGREATSNQRRRAAVTVGVLSVAVVLVLGLVAATIPVETGPITLLQNESRNDTNGSINDSSADESASIADSAGNEFTPRPPVENDTSTPEPPRAVPTTDPQIVQAADGNVTVAVAENQSIRAGETAPVTLEVTNDGDRQATDVVVTVRAVDGAVTFGPPDAPQSTRSVVVDDIWPGDTETVAVDVVVSDVDSETYPLFASVQYQIDTEGPADDEFRLNETDETNDTRIDGDDDEETVVRTDGPALLKLPVDGSRAFDVTPVRDEIPVDGAGVYEVRITNDGDGSVTGVVAAIEVGPPLTSESPMAYVGALEPGESETVRFALESSSDAVETTTSVSLALSYDVGSGNRASGDPVQVPVSVAETDEDTDVDSIAPFVAVAVVFALAAIWWFRRR</sequence>
<dbReference type="Proteomes" id="UP000006794">
    <property type="component" value="Plasmid pHALXA02"/>
</dbReference>
<protein>
    <submittedName>
        <fullName evidence="3">Uncharacterized protein</fullName>
    </submittedName>
</protein>
<evidence type="ECO:0000313" key="4">
    <source>
        <dbReference type="Proteomes" id="UP000006794"/>
    </source>
</evidence>
<keyword evidence="2" id="KW-1133">Transmembrane helix</keyword>
<evidence type="ECO:0000256" key="2">
    <source>
        <dbReference type="SAM" id="Phobius"/>
    </source>
</evidence>
<dbReference type="AlphaFoldDB" id="F8DEF5"/>
<evidence type="ECO:0000313" key="3">
    <source>
        <dbReference type="EMBL" id="AEH39347.1"/>
    </source>
</evidence>
<reference evidence="4" key="1">
    <citation type="journal article" date="2012" name="Stand. Genomic Sci.">
        <title>Complete genome sequence of Halopiger xanaduensis type strain (SH-6(T)).</title>
        <authorList>
            <person name="Anderson I."/>
            <person name="Tindall B.J."/>
            <person name="Rohde M."/>
            <person name="Lucas S."/>
            <person name="Han J."/>
            <person name="Lapidus A."/>
            <person name="Cheng J.F."/>
            <person name="Goodwin L."/>
            <person name="Pitluck S."/>
            <person name="Peters L."/>
            <person name="Pati A."/>
            <person name="Mikhailova N."/>
            <person name="Pagani I."/>
            <person name="Teshima H."/>
            <person name="Han C."/>
            <person name="Tapia R."/>
            <person name="Land M."/>
            <person name="Woyke T."/>
            <person name="Klenk H.P."/>
            <person name="Kyrpides N."/>
            <person name="Ivanova N."/>
        </authorList>
    </citation>
    <scope>NUCLEOTIDE SEQUENCE [LARGE SCALE GENOMIC DNA]</scope>
    <source>
        <strain evidence="4">DSM 18323 / JCM 14033 / SH-6</strain>
        <plasmid evidence="4">Plasmid pHALXA02</plasmid>
    </source>
</reference>
<dbReference type="eggNOG" id="arCOG02079">
    <property type="taxonomic scope" value="Archaea"/>
</dbReference>
<keyword evidence="4" id="KW-1185">Reference proteome</keyword>